<gene>
    <name evidence="2" type="ORF">ElyMa_005246000</name>
</gene>
<dbReference type="Proteomes" id="UP000762676">
    <property type="component" value="Unassembled WGS sequence"/>
</dbReference>
<evidence type="ECO:0000313" key="3">
    <source>
        <dbReference type="Proteomes" id="UP000762676"/>
    </source>
</evidence>
<feature type="region of interest" description="Disordered" evidence="1">
    <location>
        <begin position="264"/>
        <end position="299"/>
    </location>
</feature>
<dbReference type="EMBL" id="BMAT01010461">
    <property type="protein sequence ID" value="GFS27205.1"/>
    <property type="molecule type" value="Genomic_DNA"/>
</dbReference>
<keyword evidence="3" id="KW-1185">Reference proteome</keyword>
<reference evidence="2 3" key="1">
    <citation type="journal article" date="2021" name="Elife">
        <title>Chloroplast acquisition without the gene transfer in kleptoplastic sea slugs, Plakobranchus ocellatus.</title>
        <authorList>
            <person name="Maeda T."/>
            <person name="Takahashi S."/>
            <person name="Yoshida T."/>
            <person name="Shimamura S."/>
            <person name="Takaki Y."/>
            <person name="Nagai Y."/>
            <person name="Toyoda A."/>
            <person name="Suzuki Y."/>
            <person name="Arimoto A."/>
            <person name="Ishii H."/>
            <person name="Satoh N."/>
            <person name="Nishiyama T."/>
            <person name="Hasebe M."/>
            <person name="Maruyama T."/>
            <person name="Minagawa J."/>
            <person name="Obokata J."/>
            <person name="Shigenobu S."/>
        </authorList>
    </citation>
    <scope>NUCLEOTIDE SEQUENCE [LARGE SCALE GENOMIC DNA]</scope>
</reference>
<dbReference type="AlphaFoldDB" id="A0AAV4JY41"/>
<accession>A0AAV4JY41</accession>
<organism evidence="2 3">
    <name type="scientific">Elysia marginata</name>
    <dbReference type="NCBI Taxonomy" id="1093978"/>
    <lineage>
        <taxon>Eukaryota</taxon>
        <taxon>Metazoa</taxon>
        <taxon>Spiralia</taxon>
        <taxon>Lophotrochozoa</taxon>
        <taxon>Mollusca</taxon>
        <taxon>Gastropoda</taxon>
        <taxon>Heterobranchia</taxon>
        <taxon>Euthyneura</taxon>
        <taxon>Panpulmonata</taxon>
        <taxon>Sacoglossa</taxon>
        <taxon>Placobranchoidea</taxon>
        <taxon>Plakobranchidae</taxon>
        <taxon>Elysia</taxon>
    </lineage>
</organism>
<sequence length="529" mass="58782">MQTRCASFILQKKDEGKSLPVSPTRIKPASHSYQYGVVGETSTRAQSLPISSDALLSKHGEMEDNLDVGTCTVKAMANKYQHKQNQHSLRQAILKGSMAPRGSCQQFWTSSESIKTESFDSVDGLEPVLSSHSRQTGTLGSLNSTPNLKSSSTPKVILTNNSKRTLTCDPQPAPNNNPKPAAKPADCQYVVDSLTLNESQPLLNSAKPDREAEVMKEEEGPADSKKPAIQKRRAFIEDIKQKYLLLEGKSLSEDASPDLRYRSPLLKFRSPDQGRLRENSTIAPETEEEEPGGKPSSEVKTCTDTTLNLFAGHCSPVLNTSQPKTMLVGGKVSPKCTSFEDDSFWAITSLGLKEDKNIMTRSDNLKTENDVFNVLHADYPRQGCRVVVKAEGLDVHTSYYQGREQQPGNAQLWSQPISFKDDIQHKKAKPKPSELIEKRTLLSSELLAGAQLETLEEKMKTDLDNAQTLLFGENTGQDKNSFIEDHTVTLINKIEEDYSFTFKDKHNETFTLDSGKHTIFLLCPCRRRA</sequence>
<feature type="region of interest" description="Disordered" evidence="1">
    <location>
        <begin position="128"/>
        <end position="184"/>
    </location>
</feature>
<feature type="compositionally biased region" description="Basic and acidic residues" evidence="1">
    <location>
        <begin position="269"/>
        <end position="278"/>
    </location>
</feature>
<feature type="compositionally biased region" description="Polar residues" evidence="1">
    <location>
        <begin position="130"/>
        <end position="165"/>
    </location>
</feature>
<proteinExistence type="predicted"/>
<feature type="compositionally biased region" description="Basic and acidic residues" evidence="1">
    <location>
        <begin position="207"/>
        <end position="226"/>
    </location>
</feature>
<evidence type="ECO:0000313" key="2">
    <source>
        <dbReference type="EMBL" id="GFS27205.1"/>
    </source>
</evidence>
<evidence type="ECO:0000256" key="1">
    <source>
        <dbReference type="SAM" id="MobiDB-lite"/>
    </source>
</evidence>
<feature type="region of interest" description="Disordered" evidence="1">
    <location>
        <begin position="198"/>
        <end position="229"/>
    </location>
</feature>
<name>A0AAV4JY41_9GAST</name>
<protein>
    <submittedName>
        <fullName evidence="2">Uncharacterized protein</fullName>
    </submittedName>
</protein>
<comment type="caution">
    <text evidence="2">The sequence shown here is derived from an EMBL/GenBank/DDBJ whole genome shotgun (WGS) entry which is preliminary data.</text>
</comment>